<evidence type="ECO:0000256" key="8">
    <source>
        <dbReference type="PIRSR" id="PIRSR000102-1"/>
    </source>
</evidence>
<feature type="binding site" evidence="9">
    <location>
        <position position="88"/>
    </location>
    <ligand>
        <name>substrate</name>
    </ligand>
</feature>
<accession>A0A9N9FY28</accession>
<feature type="domain" description="Lactate/malate dehydrogenase N-terminal" evidence="12">
    <location>
        <begin position="3"/>
        <end position="146"/>
    </location>
</feature>
<comment type="subunit">
    <text evidence="2">Homodimer.</text>
</comment>
<evidence type="ECO:0000256" key="7">
    <source>
        <dbReference type="ARBA" id="ARBA00048313"/>
    </source>
</evidence>
<dbReference type="FunFam" id="3.40.50.720:FF:000013">
    <property type="entry name" value="Malate dehydrogenase"/>
    <property type="match status" value="1"/>
</dbReference>
<dbReference type="GO" id="GO:0006099">
    <property type="term" value="P:tricarboxylic acid cycle"/>
    <property type="evidence" value="ECO:0007669"/>
    <property type="project" value="UniProtKB-KW"/>
</dbReference>
<feature type="domain" description="Lactate/malate dehydrogenase C-terminal" evidence="13">
    <location>
        <begin position="148"/>
        <end position="324"/>
    </location>
</feature>
<dbReference type="PANTHER" id="PTHR11540">
    <property type="entry name" value="MALATE AND LACTATE DEHYDROGENASE"/>
    <property type="match status" value="1"/>
</dbReference>
<dbReference type="NCBIfam" id="TIGR01772">
    <property type="entry name" value="MDH_euk_gproteo"/>
    <property type="match status" value="1"/>
</dbReference>
<dbReference type="EMBL" id="CAJVPP010001678">
    <property type="protein sequence ID" value="CAG8568201.1"/>
    <property type="molecule type" value="Genomic_DNA"/>
</dbReference>
<comment type="catalytic activity">
    <reaction evidence="7">
        <text>(S)-malate + NAD(+) = oxaloacetate + NADH + H(+)</text>
        <dbReference type="Rhea" id="RHEA:21432"/>
        <dbReference type="ChEBI" id="CHEBI:15378"/>
        <dbReference type="ChEBI" id="CHEBI:15589"/>
        <dbReference type="ChEBI" id="CHEBI:16452"/>
        <dbReference type="ChEBI" id="CHEBI:57540"/>
        <dbReference type="ChEBI" id="CHEBI:57945"/>
        <dbReference type="EC" id="1.1.1.37"/>
    </reaction>
</comment>
<protein>
    <recommendedName>
        <fullName evidence="3">malate dehydrogenase</fullName>
        <ecNumber evidence="3">1.1.1.37</ecNumber>
    </recommendedName>
</protein>
<organism evidence="14 15">
    <name type="scientific">Funneliformis mosseae</name>
    <name type="common">Endomycorrhizal fungus</name>
    <name type="synonym">Glomus mosseae</name>
    <dbReference type="NCBI Taxonomy" id="27381"/>
    <lineage>
        <taxon>Eukaryota</taxon>
        <taxon>Fungi</taxon>
        <taxon>Fungi incertae sedis</taxon>
        <taxon>Mucoromycota</taxon>
        <taxon>Glomeromycotina</taxon>
        <taxon>Glomeromycetes</taxon>
        <taxon>Glomerales</taxon>
        <taxon>Glomeraceae</taxon>
        <taxon>Funneliformis</taxon>
    </lineage>
</organism>
<dbReference type="InterPro" id="IPR015955">
    <property type="entry name" value="Lactate_DH/Glyco_Ohase_4_C"/>
</dbReference>
<dbReference type="InterPro" id="IPR010097">
    <property type="entry name" value="Malate_DH_type1"/>
</dbReference>
<evidence type="ECO:0000256" key="11">
    <source>
        <dbReference type="RuleBase" id="RU003369"/>
    </source>
</evidence>
<dbReference type="PANTHER" id="PTHR11540:SF16">
    <property type="entry name" value="MALATE DEHYDROGENASE, MITOCHONDRIAL"/>
    <property type="match status" value="1"/>
</dbReference>
<dbReference type="Pfam" id="PF00056">
    <property type="entry name" value="Ldh_1_N"/>
    <property type="match status" value="1"/>
</dbReference>
<dbReference type="Gene3D" id="3.90.110.10">
    <property type="entry name" value="Lactate dehydrogenase/glycoside hydrolase, family 4, C-terminal"/>
    <property type="match status" value="1"/>
</dbReference>
<dbReference type="SUPFAM" id="SSF51735">
    <property type="entry name" value="NAD(P)-binding Rossmann-fold domains"/>
    <property type="match status" value="1"/>
</dbReference>
<feature type="binding site" evidence="9">
    <location>
        <position position="120"/>
    </location>
    <ligand>
        <name>substrate</name>
    </ligand>
</feature>
<gene>
    <name evidence="14" type="ORF">FMOSSE_LOCUS7316</name>
</gene>
<sequence>MVKAVVLGAAGGIGQPLSLLLKLNEVITELALYDIVNSPGVAADLSHINTPAKVTGYLPANDGLKCALTGAHLIVIPAGVPRKPGMTRDDLFKINAGIVRDLATGIAQHAPKAYVLVISNPVNSTVPIVVEVLKKHGAFDPKRVFGVTTLDVVRASTFTSSISGAAPQGVRVPVVGGHSGVTIIPLLSQISPRHNFTHEEIEALTKRIQFGGDEVVKAKDGAGSATLSMAQAGARFASSILNATVKGEAGIVEPSYVHLDADKEGCAQLRKLIDGLDYFSSNIELGPNGVAKINSLGEISEYEKKLLEAAIPELKTNINKGVSFIADGSKL</sequence>
<evidence type="ECO:0000256" key="5">
    <source>
        <dbReference type="ARBA" id="ARBA00023002"/>
    </source>
</evidence>
<evidence type="ECO:0000256" key="2">
    <source>
        <dbReference type="ARBA" id="ARBA00011738"/>
    </source>
</evidence>
<reference evidence="14" key="1">
    <citation type="submission" date="2021-06" db="EMBL/GenBank/DDBJ databases">
        <authorList>
            <person name="Kallberg Y."/>
            <person name="Tangrot J."/>
            <person name="Rosling A."/>
        </authorList>
    </citation>
    <scope>NUCLEOTIDE SEQUENCE</scope>
    <source>
        <strain evidence="14">87-6 pot B 2015</strain>
    </source>
</reference>
<dbReference type="Gene3D" id="3.40.50.720">
    <property type="entry name" value="NAD(P)-binding Rossmann-like Domain"/>
    <property type="match status" value="1"/>
</dbReference>
<keyword evidence="6 10" id="KW-0520">NAD</keyword>
<feature type="binding site" evidence="10">
    <location>
        <begin position="8"/>
        <end position="14"/>
    </location>
    <ligand>
        <name>NAD(+)</name>
        <dbReference type="ChEBI" id="CHEBI:57540"/>
    </ligand>
</feature>
<dbReference type="GO" id="GO:0030060">
    <property type="term" value="F:L-malate dehydrogenase (NAD+) activity"/>
    <property type="evidence" value="ECO:0007669"/>
    <property type="project" value="UniProtKB-EC"/>
</dbReference>
<feature type="binding site" evidence="10">
    <location>
        <position position="229"/>
    </location>
    <ligand>
        <name>NAD(+)</name>
        <dbReference type="ChEBI" id="CHEBI:57540"/>
    </ligand>
</feature>
<dbReference type="CDD" id="cd01337">
    <property type="entry name" value="MDH_glyoxysomal_mitochondrial"/>
    <property type="match status" value="1"/>
</dbReference>
<feature type="binding site" evidence="9">
    <location>
        <position position="154"/>
    </location>
    <ligand>
        <name>substrate</name>
    </ligand>
</feature>
<feature type="binding site" evidence="10">
    <location>
        <position position="34"/>
    </location>
    <ligand>
        <name>NAD(+)</name>
        <dbReference type="ChEBI" id="CHEBI:57540"/>
    </ligand>
</feature>
<evidence type="ECO:0000259" key="13">
    <source>
        <dbReference type="Pfam" id="PF02866"/>
    </source>
</evidence>
<dbReference type="GO" id="GO:0005829">
    <property type="term" value="C:cytosol"/>
    <property type="evidence" value="ECO:0007669"/>
    <property type="project" value="TreeGrafter"/>
</dbReference>
<dbReference type="InterPro" id="IPR001557">
    <property type="entry name" value="L-lactate/malate_DH"/>
</dbReference>
<dbReference type="SUPFAM" id="SSF56327">
    <property type="entry name" value="LDH C-terminal domain-like"/>
    <property type="match status" value="1"/>
</dbReference>
<keyword evidence="5 11" id="KW-0560">Oxidoreductase</keyword>
<dbReference type="GO" id="GO:0019752">
    <property type="term" value="P:carboxylic acid metabolic process"/>
    <property type="evidence" value="ECO:0007669"/>
    <property type="project" value="InterPro"/>
</dbReference>
<evidence type="ECO:0000256" key="4">
    <source>
        <dbReference type="ARBA" id="ARBA00022532"/>
    </source>
</evidence>
<feature type="binding site" evidence="10">
    <location>
        <position position="95"/>
    </location>
    <ligand>
        <name>NAD(+)</name>
        <dbReference type="ChEBI" id="CHEBI:57540"/>
    </ligand>
</feature>
<name>A0A9N9FY28_FUNMO</name>
<feature type="binding site" evidence="9">
    <location>
        <position position="82"/>
    </location>
    <ligand>
        <name>substrate</name>
    </ligand>
</feature>
<keyword evidence="4" id="KW-0816">Tricarboxylic acid cycle</keyword>
<dbReference type="InterPro" id="IPR036291">
    <property type="entry name" value="NAD(P)-bd_dom_sf"/>
</dbReference>
<comment type="similarity">
    <text evidence="1">Belongs to the LDH/MDH superfamily. MDH type 1 family.</text>
</comment>
<dbReference type="Pfam" id="PF02866">
    <property type="entry name" value="Ldh_1_C"/>
    <property type="match status" value="1"/>
</dbReference>
<dbReference type="EC" id="1.1.1.37" evidence="3"/>
<evidence type="ECO:0000256" key="6">
    <source>
        <dbReference type="ARBA" id="ARBA00023027"/>
    </source>
</evidence>
<evidence type="ECO:0000256" key="9">
    <source>
        <dbReference type="PIRSR" id="PIRSR000102-2"/>
    </source>
</evidence>
<evidence type="ECO:0000259" key="12">
    <source>
        <dbReference type="Pfam" id="PF00056"/>
    </source>
</evidence>
<dbReference type="AlphaFoldDB" id="A0A9N9FY28"/>
<dbReference type="FunFam" id="3.90.110.10:FF:000001">
    <property type="entry name" value="Malate dehydrogenase"/>
    <property type="match status" value="1"/>
</dbReference>
<feature type="binding site" evidence="10">
    <location>
        <begin position="118"/>
        <end position="120"/>
    </location>
    <ligand>
        <name>NAD(+)</name>
        <dbReference type="ChEBI" id="CHEBI:57540"/>
    </ligand>
</feature>
<comment type="caution">
    <text evidence="14">The sequence shown here is derived from an EMBL/GenBank/DDBJ whole genome shotgun (WGS) entry which is preliminary data.</text>
</comment>
<proteinExistence type="inferred from homology"/>
<evidence type="ECO:0000313" key="14">
    <source>
        <dbReference type="EMBL" id="CAG8568201.1"/>
    </source>
</evidence>
<keyword evidence="15" id="KW-1185">Reference proteome</keyword>
<evidence type="ECO:0000256" key="10">
    <source>
        <dbReference type="PIRSR" id="PIRSR000102-3"/>
    </source>
</evidence>
<evidence type="ECO:0000256" key="1">
    <source>
        <dbReference type="ARBA" id="ARBA00008824"/>
    </source>
</evidence>
<evidence type="ECO:0000313" key="15">
    <source>
        <dbReference type="Proteomes" id="UP000789375"/>
    </source>
</evidence>
<dbReference type="InterPro" id="IPR022383">
    <property type="entry name" value="Lactate/malate_DH_C"/>
</dbReference>
<evidence type="ECO:0000256" key="3">
    <source>
        <dbReference type="ARBA" id="ARBA00012995"/>
    </source>
</evidence>
<dbReference type="InterPro" id="IPR001236">
    <property type="entry name" value="Lactate/malate_DH_N"/>
</dbReference>
<feature type="active site" description="Proton acceptor" evidence="8">
    <location>
        <position position="178"/>
    </location>
</feature>
<dbReference type="PIRSF" id="PIRSF000102">
    <property type="entry name" value="Lac_mal_DH"/>
    <property type="match status" value="1"/>
</dbReference>
<dbReference type="Proteomes" id="UP000789375">
    <property type="component" value="Unassembled WGS sequence"/>
</dbReference>